<dbReference type="EMBL" id="FCOA02000001">
    <property type="protein sequence ID" value="SAK38906.1"/>
    <property type="molecule type" value="Genomic_DNA"/>
</dbReference>
<dbReference type="GO" id="GO:0030313">
    <property type="term" value="C:cell envelope"/>
    <property type="evidence" value="ECO:0007669"/>
    <property type="project" value="UniProtKB-SubCell"/>
</dbReference>
<sequence>MRVERVPFRLITAATAAVFLAACGQKQSAPPPQTPEVGIVTVQPTSVPVVDELPGRTSAYLVAQVRARVDGIVQRREFTEGSEVKAGQRLYKIDPAPYIAALNNAKASLAKAQANVASQNALVQRYKILVAANAVSKQDYDNAVASQGQAVADVAAGKAAVDTAQINLGYTDVVSPITGRTGLSQVTPGAYVQASAATLLTTVQQLDPIYVDLTQSSVDGLKLRRQIQEGRLQTEGIHAAKVTLQLEDGRTYTEQGKLQFSDVSVDQSTGSVTVRAIFQNKDRVLLPGMFVRARIQEGTNDHALVVPQIGITHDQKGQPTALVVGKDDKVELRQLVTGGTFGNNWVVDSGLNPGDRVIVNGVEKAKPGMQVKPVDAKFPYPASGAQAGGAPAAAPANASGAQAASAASAASGAQ</sequence>
<gene>
    <name evidence="8" type="ORF">AWB79_00009</name>
</gene>
<dbReference type="GO" id="GO:0005886">
    <property type="term" value="C:plasma membrane"/>
    <property type="evidence" value="ECO:0007669"/>
    <property type="project" value="TreeGrafter"/>
</dbReference>
<dbReference type="InterPro" id="IPR058625">
    <property type="entry name" value="MdtA-like_BSH"/>
</dbReference>
<dbReference type="PANTHER" id="PTHR30158:SF3">
    <property type="entry name" value="MULTIDRUG EFFLUX PUMP SUBUNIT ACRA-RELATED"/>
    <property type="match status" value="1"/>
</dbReference>
<dbReference type="Proteomes" id="UP000054851">
    <property type="component" value="Unassembled WGS sequence"/>
</dbReference>
<dbReference type="GO" id="GO:0022857">
    <property type="term" value="F:transmembrane transporter activity"/>
    <property type="evidence" value="ECO:0007669"/>
    <property type="project" value="InterPro"/>
</dbReference>
<dbReference type="PANTHER" id="PTHR30158">
    <property type="entry name" value="ACRA/E-RELATED COMPONENT OF DRUG EFFLUX TRANSPORTER"/>
    <property type="match status" value="1"/>
</dbReference>
<dbReference type="PROSITE" id="PS51257">
    <property type="entry name" value="PROKAR_LIPOPROTEIN"/>
    <property type="match status" value="1"/>
</dbReference>
<comment type="subcellular location">
    <subcellularLocation>
        <location evidence="1">Cell envelope</location>
    </subcellularLocation>
</comment>
<evidence type="ECO:0000256" key="2">
    <source>
        <dbReference type="ARBA" id="ARBA00009477"/>
    </source>
</evidence>
<feature type="domain" description="Multidrug resistance protein MdtA-like barrel-sandwich hybrid" evidence="5">
    <location>
        <begin position="62"/>
        <end position="204"/>
    </location>
</feature>
<dbReference type="Pfam" id="PF25967">
    <property type="entry name" value="RND-MFP_C"/>
    <property type="match status" value="1"/>
</dbReference>
<evidence type="ECO:0000256" key="3">
    <source>
        <dbReference type="SAM" id="MobiDB-lite"/>
    </source>
</evidence>
<keyword evidence="9" id="KW-1185">Reference proteome</keyword>
<evidence type="ECO:0000259" key="6">
    <source>
        <dbReference type="Pfam" id="PF25944"/>
    </source>
</evidence>
<comment type="caution">
    <text evidence="8">The sequence shown here is derived from an EMBL/GenBank/DDBJ whole genome shotgun (WGS) entry which is preliminary data.</text>
</comment>
<dbReference type="InterPro" id="IPR058627">
    <property type="entry name" value="MdtA-like_C"/>
</dbReference>
<feature type="compositionally biased region" description="Low complexity" evidence="3">
    <location>
        <begin position="381"/>
        <end position="414"/>
    </location>
</feature>
<dbReference type="STRING" id="1777140.AWB79_00009"/>
<organism evidence="8 9">
    <name type="scientific">Caballeronia hypogeia</name>
    <dbReference type="NCBI Taxonomy" id="1777140"/>
    <lineage>
        <taxon>Bacteria</taxon>
        <taxon>Pseudomonadati</taxon>
        <taxon>Pseudomonadota</taxon>
        <taxon>Betaproteobacteria</taxon>
        <taxon>Burkholderiales</taxon>
        <taxon>Burkholderiaceae</taxon>
        <taxon>Caballeronia</taxon>
    </lineage>
</organism>
<evidence type="ECO:0000313" key="9">
    <source>
        <dbReference type="Proteomes" id="UP000054851"/>
    </source>
</evidence>
<proteinExistence type="inferred from homology"/>
<dbReference type="GO" id="GO:0046677">
    <property type="term" value="P:response to antibiotic"/>
    <property type="evidence" value="ECO:0007669"/>
    <property type="project" value="TreeGrafter"/>
</dbReference>
<evidence type="ECO:0000259" key="4">
    <source>
        <dbReference type="Pfam" id="PF25876"/>
    </source>
</evidence>
<dbReference type="Pfam" id="PF25917">
    <property type="entry name" value="BSH_RND"/>
    <property type="match status" value="1"/>
</dbReference>
<dbReference type="FunFam" id="2.40.420.20:FF:000001">
    <property type="entry name" value="Efflux RND transporter periplasmic adaptor subunit"/>
    <property type="match status" value="1"/>
</dbReference>
<name>A0A157Z028_9BURK</name>
<dbReference type="InterPro" id="IPR058624">
    <property type="entry name" value="MdtA-like_HH"/>
</dbReference>
<dbReference type="Gene3D" id="1.10.287.470">
    <property type="entry name" value="Helix hairpin bin"/>
    <property type="match status" value="1"/>
</dbReference>
<feature type="domain" description="Multidrug resistance protein MdtA-like alpha-helical hairpin" evidence="4">
    <location>
        <begin position="102"/>
        <end position="171"/>
    </location>
</feature>
<feature type="domain" description="Multidrug resistance protein MdtA-like C-terminal permuted SH3" evidence="7">
    <location>
        <begin position="303"/>
        <end position="363"/>
    </location>
</feature>
<evidence type="ECO:0000259" key="5">
    <source>
        <dbReference type="Pfam" id="PF25917"/>
    </source>
</evidence>
<dbReference type="Gene3D" id="2.40.420.20">
    <property type="match status" value="1"/>
</dbReference>
<evidence type="ECO:0000256" key="1">
    <source>
        <dbReference type="ARBA" id="ARBA00004196"/>
    </source>
</evidence>
<dbReference type="Gene3D" id="2.40.30.170">
    <property type="match status" value="1"/>
</dbReference>
<comment type="similarity">
    <text evidence="2">Belongs to the membrane fusion protein (MFP) (TC 8.A.1) family.</text>
</comment>
<feature type="region of interest" description="Disordered" evidence="3">
    <location>
        <begin position="377"/>
        <end position="414"/>
    </location>
</feature>
<feature type="domain" description="Multidrug resistance protein MdtA-like beta-barrel" evidence="6">
    <location>
        <begin position="208"/>
        <end position="299"/>
    </location>
</feature>
<protein>
    <submittedName>
        <fullName evidence="8">RND family acriflavine resistance protein A</fullName>
    </submittedName>
</protein>
<evidence type="ECO:0000313" key="8">
    <source>
        <dbReference type="EMBL" id="SAK38906.1"/>
    </source>
</evidence>
<dbReference type="InterPro" id="IPR006143">
    <property type="entry name" value="RND_pump_MFP"/>
</dbReference>
<dbReference type="Pfam" id="PF25876">
    <property type="entry name" value="HH_MFP_RND"/>
    <property type="match status" value="1"/>
</dbReference>
<dbReference type="Gene3D" id="2.40.50.100">
    <property type="match status" value="1"/>
</dbReference>
<reference evidence="8" key="1">
    <citation type="submission" date="2016-01" db="EMBL/GenBank/DDBJ databases">
        <authorList>
            <person name="Peeters C."/>
        </authorList>
    </citation>
    <scope>NUCLEOTIDE SEQUENCE</scope>
    <source>
        <strain evidence="8">LMG 29322</strain>
    </source>
</reference>
<dbReference type="NCBIfam" id="TIGR01730">
    <property type="entry name" value="RND_mfp"/>
    <property type="match status" value="1"/>
</dbReference>
<dbReference type="SUPFAM" id="SSF111369">
    <property type="entry name" value="HlyD-like secretion proteins"/>
    <property type="match status" value="1"/>
</dbReference>
<dbReference type="Pfam" id="PF25944">
    <property type="entry name" value="Beta-barrel_RND"/>
    <property type="match status" value="1"/>
</dbReference>
<accession>A0A157Z028</accession>
<dbReference type="InterPro" id="IPR058626">
    <property type="entry name" value="MdtA-like_b-barrel"/>
</dbReference>
<dbReference type="AlphaFoldDB" id="A0A157Z028"/>
<evidence type="ECO:0000259" key="7">
    <source>
        <dbReference type="Pfam" id="PF25967"/>
    </source>
</evidence>
<dbReference type="RefSeq" id="WP_061165351.1">
    <property type="nucleotide sequence ID" value="NZ_FCOA02000001.1"/>
</dbReference>
<dbReference type="OrthoDB" id="9783047at2"/>